<evidence type="ECO:0000256" key="1">
    <source>
        <dbReference type="ARBA" id="ARBA00004141"/>
    </source>
</evidence>
<evidence type="ECO:0000256" key="3">
    <source>
        <dbReference type="ARBA" id="ARBA00022692"/>
    </source>
</evidence>
<dbReference type="Pfam" id="PF01027">
    <property type="entry name" value="Bax1-I"/>
    <property type="match status" value="1"/>
</dbReference>
<sequence>MELKDNNYTYQSVIQMDDEKTLSRKFLANVFLWMFAALAISSFFAWEFANNVDLQAYIIDPVTHGLTGLGLLALFSPLAFVLLMRFGLNRISYPVLAIIFIVYASVMGIGLSGLLWAYTLNSVLSVFVAATVLFGVMAVAGYTTSTDLTNFGSLLLLGIIGLIIASLINMLLLHSAQFDYVLSFFGVAIFTGLTAYDVQKLKNIGAGIEQGDATGKKLALMGALSLYLDFVNLFLYLLRIFGRRR</sequence>
<evidence type="ECO:0000313" key="8">
    <source>
        <dbReference type="Proteomes" id="UP000505355"/>
    </source>
</evidence>
<name>A0A7D4PW38_9SPHI</name>
<dbReference type="AlphaFoldDB" id="A0A7D4PW38"/>
<feature type="transmembrane region" description="Helical" evidence="6">
    <location>
        <begin position="180"/>
        <end position="198"/>
    </location>
</feature>
<feature type="transmembrane region" description="Helical" evidence="6">
    <location>
        <begin position="154"/>
        <end position="174"/>
    </location>
</feature>
<dbReference type="EMBL" id="CP054139">
    <property type="protein sequence ID" value="QKJ31403.1"/>
    <property type="molecule type" value="Genomic_DNA"/>
</dbReference>
<dbReference type="GO" id="GO:0005886">
    <property type="term" value="C:plasma membrane"/>
    <property type="evidence" value="ECO:0007669"/>
    <property type="project" value="TreeGrafter"/>
</dbReference>
<feature type="transmembrane region" description="Helical" evidence="6">
    <location>
        <begin position="66"/>
        <end position="88"/>
    </location>
</feature>
<evidence type="ECO:0000256" key="6">
    <source>
        <dbReference type="RuleBase" id="RU004379"/>
    </source>
</evidence>
<protein>
    <submittedName>
        <fullName evidence="7">Bax inhibitor-1/YccA family protein</fullName>
    </submittedName>
</protein>
<dbReference type="PANTHER" id="PTHR23291">
    <property type="entry name" value="BAX INHIBITOR-RELATED"/>
    <property type="match status" value="1"/>
</dbReference>
<dbReference type="Proteomes" id="UP000505355">
    <property type="component" value="Chromosome"/>
</dbReference>
<feature type="transmembrane region" description="Helical" evidence="6">
    <location>
        <begin position="218"/>
        <end position="238"/>
    </location>
</feature>
<keyword evidence="4 6" id="KW-1133">Transmembrane helix</keyword>
<feature type="transmembrane region" description="Helical" evidence="6">
    <location>
        <begin position="95"/>
        <end position="117"/>
    </location>
</feature>
<accession>A0A7D4PW38</accession>
<keyword evidence="3 6" id="KW-0812">Transmembrane</keyword>
<keyword evidence="5 6" id="KW-0472">Membrane</keyword>
<dbReference type="CDD" id="cd10432">
    <property type="entry name" value="BI-1-like_bacterial"/>
    <property type="match status" value="1"/>
</dbReference>
<keyword evidence="8" id="KW-1185">Reference proteome</keyword>
<evidence type="ECO:0000256" key="5">
    <source>
        <dbReference type="ARBA" id="ARBA00023136"/>
    </source>
</evidence>
<proteinExistence type="inferred from homology"/>
<evidence type="ECO:0000256" key="4">
    <source>
        <dbReference type="ARBA" id="ARBA00022989"/>
    </source>
</evidence>
<evidence type="ECO:0000313" key="7">
    <source>
        <dbReference type="EMBL" id="QKJ31403.1"/>
    </source>
</evidence>
<dbReference type="RefSeq" id="WP_173416063.1">
    <property type="nucleotide sequence ID" value="NZ_CP054139.1"/>
</dbReference>
<dbReference type="PANTHER" id="PTHR23291:SF50">
    <property type="entry name" value="PROTEIN LIFEGUARD 4"/>
    <property type="match status" value="1"/>
</dbReference>
<dbReference type="KEGG" id="mmab:HQ865_17075"/>
<gene>
    <name evidence="7" type="ORF">HQ865_17075</name>
</gene>
<organism evidence="7 8">
    <name type="scientific">Mucilaginibacter mali</name>
    <dbReference type="NCBI Taxonomy" id="2740462"/>
    <lineage>
        <taxon>Bacteria</taxon>
        <taxon>Pseudomonadati</taxon>
        <taxon>Bacteroidota</taxon>
        <taxon>Sphingobacteriia</taxon>
        <taxon>Sphingobacteriales</taxon>
        <taxon>Sphingobacteriaceae</taxon>
        <taxon>Mucilaginibacter</taxon>
    </lineage>
</organism>
<feature type="transmembrane region" description="Helical" evidence="6">
    <location>
        <begin position="26"/>
        <end position="46"/>
    </location>
</feature>
<comment type="subcellular location">
    <subcellularLocation>
        <location evidence="1">Membrane</location>
        <topology evidence="1">Multi-pass membrane protein</topology>
    </subcellularLocation>
</comment>
<reference evidence="7 8" key="1">
    <citation type="submission" date="2020-05" db="EMBL/GenBank/DDBJ databases">
        <title>Mucilaginibacter mali sp. nov.</title>
        <authorList>
            <person name="Kim H.S."/>
            <person name="Lee K.C."/>
            <person name="Suh M.K."/>
            <person name="Kim J.-S."/>
            <person name="Han K.-I."/>
            <person name="Eom M.K."/>
            <person name="Shin Y.K."/>
            <person name="Lee J.-S."/>
        </authorList>
    </citation>
    <scope>NUCLEOTIDE SEQUENCE [LARGE SCALE GENOMIC DNA]</scope>
    <source>
        <strain evidence="7 8">G2-14</strain>
    </source>
</reference>
<feature type="transmembrane region" description="Helical" evidence="6">
    <location>
        <begin position="123"/>
        <end position="142"/>
    </location>
</feature>
<comment type="similarity">
    <text evidence="2 6">Belongs to the BI1 family.</text>
</comment>
<dbReference type="InterPro" id="IPR006214">
    <property type="entry name" value="Bax_inhibitor_1-related"/>
</dbReference>
<evidence type="ECO:0000256" key="2">
    <source>
        <dbReference type="ARBA" id="ARBA00010350"/>
    </source>
</evidence>